<comment type="caution">
    <text evidence="1">The sequence shown here is derived from an EMBL/GenBank/DDBJ whole genome shotgun (WGS) entry which is preliminary data.</text>
</comment>
<reference evidence="1" key="1">
    <citation type="submission" date="2023-07" db="EMBL/GenBank/DDBJ databases">
        <title>Black Yeasts Isolated from many extreme environments.</title>
        <authorList>
            <person name="Coleine C."/>
            <person name="Stajich J.E."/>
            <person name="Selbmann L."/>
        </authorList>
    </citation>
    <scope>NUCLEOTIDE SEQUENCE</scope>
    <source>
        <strain evidence="1">CCFEE 5714</strain>
    </source>
</reference>
<name>A0ACC3MKS8_9PEZI</name>
<keyword evidence="2" id="KW-1185">Reference proteome</keyword>
<organism evidence="1 2">
    <name type="scientific">Vermiconidia calcicola</name>
    <dbReference type="NCBI Taxonomy" id="1690605"/>
    <lineage>
        <taxon>Eukaryota</taxon>
        <taxon>Fungi</taxon>
        <taxon>Dikarya</taxon>
        <taxon>Ascomycota</taxon>
        <taxon>Pezizomycotina</taxon>
        <taxon>Dothideomycetes</taxon>
        <taxon>Dothideomycetidae</taxon>
        <taxon>Mycosphaerellales</taxon>
        <taxon>Extremaceae</taxon>
        <taxon>Vermiconidia</taxon>
    </lineage>
</organism>
<evidence type="ECO:0000313" key="2">
    <source>
        <dbReference type="Proteomes" id="UP001281147"/>
    </source>
</evidence>
<dbReference type="EMBL" id="JAUTXU010000217">
    <property type="protein sequence ID" value="KAK3697958.1"/>
    <property type="molecule type" value="Genomic_DNA"/>
</dbReference>
<dbReference type="Proteomes" id="UP001281147">
    <property type="component" value="Unassembled WGS sequence"/>
</dbReference>
<accession>A0ACC3MKS8</accession>
<protein>
    <submittedName>
        <fullName evidence="1">Uncharacterized protein</fullName>
    </submittedName>
</protein>
<gene>
    <name evidence="1" type="ORF">LTR37_017182</name>
</gene>
<evidence type="ECO:0000313" key="1">
    <source>
        <dbReference type="EMBL" id="KAK3697958.1"/>
    </source>
</evidence>
<sequence>MDRSTNFTSPARQPLLDHPRAQLRHEKVTGPLPFLNPTSATFNIVPKSKRIAQLTDALSSGSGEEVSPQLGEAQLKWRARDNRKGRHVLVVPRKPTTTDAPKPTATWSAVGKGIWRMCSEYAWWDVSWWIAVVFTVGSAIFVASGFFYWLPLEAPNTEFTNEGSIAGGVTAFIGATLFQVGAVLLIFEACNENQSGCFGWALEQVFSHDHPDKGDAHEEAKKMQYTATDYCEHHHLHGLHKKSAVQMQHPGAGRTWEWWPTWHELTTHYFHEIGFLASIALSIGSTIFYISGIMALPGIYDSLSQGVLWGVYWLAYLSGSVFFLLSSVLYMLETQPKWYKPAPQLLGWWIGVFNGIGAVGWTLSASLGYCSASWCEYQGNLSLLWASVAYLIGSLLLWYEALEKYPVERASK</sequence>
<proteinExistence type="predicted"/>